<evidence type="ECO:0000313" key="5">
    <source>
        <dbReference type="Proteomes" id="UP000268094"/>
    </source>
</evidence>
<dbReference type="OrthoDB" id="9787242at2"/>
<proteinExistence type="predicted"/>
<dbReference type="Pfam" id="PF19187">
    <property type="entry name" value="HTH_PafC"/>
    <property type="match status" value="1"/>
</dbReference>
<dbReference type="Pfam" id="PF13280">
    <property type="entry name" value="WYL"/>
    <property type="match status" value="1"/>
</dbReference>
<dbReference type="AlphaFoldDB" id="A0A3A8HS02"/>
<evidence type="ECO:0000259" key="3">
    <source>
        <dbReference type="Pfam" id="PF25583"/>
    </source>
</evidence>
<evidence type="ECO:0000259" key="1">
    <source>
        <dbReference type="Pfam" id="PF13280"/>
    </source>
</evidence>
<dbReference type="InterPro" id="IPR043839">
    <property type="entry name" value="PafC_HTH"/>
</dbReference>
<protein>
    <submittedName>
        <fullName evidence="4">WYL domain-containing protein</fullName>
    </submittedName>
</protein>
<dbReference type="PIRSF" id="PIRSF016838">
    <property type="entry name" value="PafC"/>
    <property type="match status" value="1"/>
</dbReference>
<reference evidence="5" key="1">
    <citation type="submission" date="2018-09" db="EMBL/GenBank/DDBJ databases">
        <authorList>
            <person name="Livingstone P.G."/>
            <person name="Whitworth D.E."/>
        </authorList>
    </citation>
    <scope>NUCLEOTIDE SEQUENCE [LARGE SCALE GENOMIC DNA]</scope>
    <source>
        <strain evidence="5">CA054A</strain>
    </source>
</reference>
<dbReference type="RefSeq" id="WP_120545022.1">
    <property type="nucleotide sequence ID" value="NZ_RAVZ01000386.1"/>
</dbReference>
<feature type="domain" description="WYL" evidence="1">
    <location>
        <begin position="143"/>
        <end position="208"/>
    </location>
</feature>
<feature type="domain" description="PafC HTH" evidence="2">
    <location>
        <begin position="6"/>
        <end position="115"/>
    </location>
</feature>
<name>A0A3A8HS02_9BACT</name>
<dbReference type="InterPro" id="IPR051534">
    <property type="entry name" value="CBASS_pafABC_assoc_protein"/>
</dbReference>
<feature type="domain" description="WCX" evidence="3">
    <location>
        <begin position="235"/>
        <end position="304"/>
    </location>
</feature>
<evidence type="ECO:0000259" key="2">
    <source>
        <dbReference type="Pfam" id="PF19187"/>
    </source>
</evidence>
<evidence type="ECO:0000313" key="4">
    <source>
        <dbReference type="EMBL" id="RKG74017.1"/>
    </source>
</evidence>
<dbReference type="PANTHER" id="PTHR34580">
    <property type="match status" value="1"/>
</dbReference>
<dbReference type="Proteomes" id="UP000268094">
    <property type="component" value="Unassembled WGS sequence"/>
</dbReference>
<comment type="caution">
    <text evidence="4">The sequence shown here is derived from an EMBL/GenBank/DDBJ whole genome shotgun (WGS) entry which is preliminary data.</text>
</comment>
<keyword evidence="5" id="KW-1185">Reference proteome</keyword>
<dbReference type="PANTHER" id="PTHR34580:SF1">
    <property type="entry name" value="PROTEIN PAFC"/>
    <property type="match status" value="1"/>
</dbReference>
<organism evidence="4 5">
    <name type="scientific">Corallococcus terminator</name>
    <dbReference type="NCBI Taxonomy" id="2316733"/>
    <lineage>
        <taxon>Bacteria</taxon>
        <taxon>Pseudomonadati</taxon>
        <taxon>Myxococcota</taxon>
        <taxon>Myxococcia</taxon>
        <taxon>Myxococcales</taxon>
        <taxon>Cystobacterineae</taxon>
        <taxon>Myxococcaceae</taxon>
        <taxon>Corallococcus</taxon>
    </lineage>
</organism>
<dbReference type="EMBL" id="RAVZ01000386">
    <property type="protein sequence ID" value="RKG74017.1"/>
    <property type="molecule type" value="Genomic_DNA"/>
</dbReference>
<dbReference type="InterPro" id="IPR028349">
    <property type="entry name" value="PafC-like"/>
</dbReference>
<gene>
    <name evidence="4" type="ORF">D7V88_35475</name>
</gene>
<dbReference type="InterPro" id="IPR026881">
    <property type="entry name" value="WYL_dom"/>
</dbReference>
<accession>A0A3A8HS02</accession>
<dbReference type="InterPro" id="IPR057727">
    <property type="entry name" value="WCX_dom"/>
</dbReference>
<dbReference type="PROSITE" id="PS52050">
    <property type="entry name" value="WYL"/>
    <property type="match status" value="1"/>
</dbReference>
<dbReference type="Pfam" id="PF25583">
    <property type="entry name" value="WCX"/>
    <property type="match status" value="1"/>
</dbReference>
<sequence>MSNVHERLRRLLFLVPYVSKHPGVTVEALAKALNISREDLLEELDLLTCVGRPPFNPDDYIDIYVDNDRVYVDLDQRLFAPPRLTAGEAAALAAAAELLRPATGDALQSALTKLENIIPPAARERFRDMYRKIDATGEAPLALGPLTRAILERLEVTFGYATPGRPAESRQVRPYELLSNRGQWYLQGFCHTRQDARLFRLDRMEDLAVTTTAFQPPADARADVPNPARGASEASVRVRFSPTAAPYVKERFGQDARPLPDGGVEVRVAGDSERWLTQWVLSFGGEAEVLEPASARAAVARAVHASIGS</sequence>